<name>T1KES5_TETUR</name>
<accession>T1KES5</accession>
<proteinExistence type="predicted"/>
<sequence>MMRREDKKDEQKGVNKMNKCK</sequence>
<evidence type="ECO:0000313" key="3">
    <source>
        <dbReference type="Proteomes" id="UP000015104"/>
    </source>
</evidence>
<dbReference type="EnsemblMetazoa" id="tetur10g00580.1">
    <property type="protein sequence ID" value="tetur10g00580.1"/>
    <property type="gene ID" value="tetur10g00580"/>
</dbReference>
<evidence type="ECO:0000256" key="1">
    <source>
        <dbReference type="SAM" id="MobiDB-lite"/>
    </source>
</evidence>
<organism evidence="2 3">
    <name type="scientific">Tetranychus urticae</name>
    <name type="common">Two-spotted spider mite</name>
    <dbReference type="NCBI Taxonomy" id="32264"/>
    <lineage>
        <taxon>Eukaryota</taxon>
        <taxon>Metazoa</taxon>
        <taxon>Ecdysozoa</taxon>
        <taxon>Arthropoda</taxon>
        <taxon>Chelicerata</taxon>
        <taxon>Arachnida</taxon>
        <taxon>Acari</taxon>
        <taxon>Acariformes</taxon>
        <taxon>Trombidiformes</taxon>
        <taxon>Prostigmata</taxon>
        <taxon>Eleutherengona</taxon>
        <taxon>Raphignathae</taxon>
        <taxon>Tetranychoidea</taxon>
        <taxon>Tetranychidae</taxon>
        <taxon>Tetranychus</taxon>
    </lineage>
</organism>
<keyword evidence="3" id="KW-1185">Reference proteome</keyword>
<dbReference type="HOGENOM" id="CLU_3427035_0_0_1"/>
<dbReference type="EMBL" id="CAEY01000028">
    <property type="status" value="NOT_ANNOTATED_CDS"/>
    <property type="molecule type" value="Genomic_DNA"/>
</dbReference>
<dbReference type="AlphaFoldDB" id="T1KES5"/>
<feature type="compositionally biased region" description="Basic and acidic residues" evidence="1">
    <location>
        <begin position="1"/>
        <end position="13"/>
    </location>
</feature>
<reference evidence="3" key="1">
    <citation type="submission" date="2011-08" db="EMBL/GenBank/DDBJ databases">
        <authorList>
            <person name="Rombauts S."/>
        </authorList>
    </citation>
    <scope>NUCLEOTIDE SEQUENCE</scope>
    <source>
        <strain evidence="3">London</strain>
    </source>
</reference>
<reference evidence="2" key="2">
    <citation type="submission" date="2015-06" db="UniProtKB">
        <authorList>
            <consortium name="EnsemblMetazoa"/>
        </authorList>
    </citation>
    <scope>IDENTIFICATION</scope>
</reference>
<dbReference type="Proteomes" id="UP000015104">
    <property type="component" value="Unassembled WGS sequence"/>
</dbReference>
<evidence type="ECO:0000313" key="2">
    <source>
        <dbReference type="EnsemblMetazoa" id="tetur10g00580.1"/>
    </source>
</evidence>
<protein>
    <submittedName>
        <fullName evidence="2">Uncharacterized protein</fullName>
    </submittedName>
</protein>
<feature type="region of interest" description="Disordered" evidence="1">
    <location>
        <begin position="1"/>
        <end position="21"/>
    </location>
</feature>